<dbReference type="GO" id="GO:0006208">
    <property type="term" value="P:pyrimidine nucleobase catabolic process"/>
    <property type="evidence" value="ECO:0007669"/>
    <property type="project" value="TreeGrafter"/>
</dbReference>
<dbReference type="InterPro" id="IPR012349">
    <property type="entry name" value="Split_barrel_FMN-bd"/>
</dbReference>
<feature type="domain" description="Flavin reductase like" evidence="2">
    <location>
        <begin position="34"/>
        <end position="180"/>
    </location>
</feature>
<evidence type="ECO:0000259" key="2">
    <source>
        <dbReference type="SMART" id="SM00903"/>
    </source>
</evidence>
<evidence type="ECO:0000313" key="3">
    <source>
        <dbReference type="EMBL" id="NYT51389.1"/>
    </source>
</evidence>
<dbReference type="PANTHER" id="PTHR30466:SF1">
    <property type="entry name" value="FMN REDUCTASE (NADH) RUTF"/>
    <property type="match status" value="1"/>
</dbReference>
<dbReference type="GO" id="GO:0042602">
    <property type="term" value="F:riboflavin reductase (NADPH) activity"/>
    <property type="evidence" value="ECO:0007669"/>
    <property type="project" value="TreeGrafter"/>
</dbReference>
<gene>
    <name evidence="3" type="ORF">H0A72_18925</name>
</gene>
<dbReference type="Proteomes" id="UP000559809">
    <property type="component" value="Unassembled WGS sequence"/>
</dbReference>
<proteinExistence type="predicted"/>
<keyword evidence="1" id="KW-0560">Oxidoreductase</keyword>
<organism evidence="3 4">
    <name type="scientific">Parapusillimonas granuli</name>
    <dbReference type="NCBI Taxonomy" id="380911"/>
    <lineage>
        <taxon>Bacteria</taxon>
        <taxon>Pseudomonadati</taxon>
        <taxon>Pseudomonadota</taxon>
        <taxon>Betaproteobacteria</taxon>
        <taxon>Burkholderiales</taxon>
        <taxon>Alcaligenaceae</taxon>
        <taxon>Parapusillimonas</taxon>
    </lineage>
</organism>
<evidence type="ECO:0000313" key="4">
    <source>
        <dbReference type="Proteomes" id="UP000559809"/>
    </source>
</evidence>
<comment type="caution">
    <text evidence="3">The sequence shown here is derived from an EMBL/GenBank/DDBJ whole genome shotgun (WGS) entry which is preliminary data.</text>
</comment>
<protein>
    <submittedName>
        <fullName evidence="3">Flavin reductase family protein</fullName>
    </submittedName>
</protein>
<name>A0A853G4Z9_9BURK</name>
<dbReference type="InterPro" id="IPR002563">
    <property type="entry name" value="Flavin_Rdtase-like_dom"/>
</dbReference>
<sequence>MICALDGSTRSREDRHAGTICDAGTLRSDFLHAMRHAAASVTVLTTDGPAGRGGVTVSAFCSLSADPPSVLACVHQASPVLKLIRENRRVCVNLLATDQTHVADSFAGRIAQWRSNRFACAEWDEVENGAPQLRGALASFNCTLAGEMPFGSHYILIGRVEQVASSARGGLLYADRAYRHIGPLAPIQEELYT</sequence>
<reference evidence="3 4" key="1">
    <citation type="submission" date="2020-07" db="EMBL/GenBank/DDBJ databases">
        <title>Taxonomic revisions and descriptions of new bacterial species based on genomic comparisons in the high-G+C-content subgroup of the family Alcaligenaceae.</title>
        <authorList>
            <person name="Szabo A."/>
            <person name="Felfoldi T."/>
        </authorList>
    </citation>
    <scope>NUCLEOTIDE SEQUENCE [LARGE SCALE GENOMIC DNA]</scope>
    <source>
        <strain evidence="3 4">LMG 24012</strain>
    </source>
</reference>
<dbReference type="InterPro" id="IPR050268">
    <property type="entry name" value="NADH-dep_flavin_reductase"/>
</dbReference>
<dbReference type="Pfam" id="PF01613">
    <property type="entry name" value="Flavin_Reduct"/>
    <property type="match status" value="1"/>
</dbReference>
<dbReference type="SMART" id="SM00903">
    <property type="entry name" value="Flavin_Reduct"/>
    <property type="match status" value="1"/>
</dbReference>
<dbReference type="AlphaFoldDB" id="A0A853G4Z9"/>
<keyword evidence="4" id="KW-1185">Reference proteome</keyword>
<dbReference type="GO" id="GO:0010181">
    <property type="term" value="F:FMN binding"/>
    <property type="evidence" value="ECO:0007669"/>
    <property type="project" value="InterPro"/>
</dbReference>
<dbReference type="EMBL" id="JACCEM010000011">
    <property type="protein sequence ID" value="NYT51389.1"/>
    <property type="molecule type" value="Genomic_DNA"/>
</dbReference>
<accession>A0A853G4Z9</accession>
<dbReference type="PANTHER" id="PTHR30466">
    <property type="entry name" value="FLAVIN REDUCTASE"/>
    <property type="match status" value="1"/>
</dbReference>
<dbReference type="Gene3D" id="2.30.110.10">
    <property type="entry name" value="Electron Transport, Fmn-binding Protein, Chain A"/>
    <property type="match status" value="1"/>
</dbReference>
<dbReference type="SUPFAM" id="SSF50475">
    <property type="entry name" value="FMN-binding split barrel"/>
    <property type="match status" value="1"/>
</dbReference>
<evidence type="ECO:0000256" key="1">
    <source>
        <dbReference type="ARBA" id="ARBA00023002"/>
    </source>
</evidence>